<dbReference type="NCBIfam" id="NF003115">
    <property type="entry name" value="PRK04034.1"/>
    <property type="match status" value="1"/>
</dbReference>
<dbReference type="Gene3D" id="3.30.1490.10">
    <property type="match status" value="1"/>
</dbReference>
<dbReference type="GO" id="GO:1990904">
    <property type="term" value="C:ribonucleoprotein complex"/>
    <property type="evidence" value="ECO:0007669"/>
    <property type="project" value="UniProtKB-KW"/>
</dbReference>
<keyword evidence="2 4" id="KW-0689">Ribosomal protein</keyword>
<dbReference type="HOGENOM" id="CLU_098428_1_1_1"/>
<evidence type="ECO:0000256" key="1">
    <source>
        <dbReference type="ARBA" id="ARBA00006471"/>
    </source>
</evidence>
<dbReference type="Proteomes" id="UP000011185">
    <property type="component" value="Unassembled WGS sequence"/>
</dbReference>
<dbReference type="SUPFAM" id="SSF56047">
    <property type="entry name" value="Ribosomal protein S8"/>
    <property type="match status" value="1"/>
</dbReference>
<dbReference type="VEuPathDB" id="MicrosporidiaDB:THOM_0240"/>
<dbReference type="Pfam" id="PF00410">
    <property type="entry name" value="Ribosomal_S8"/>
    <property type="match status" value="1"/>
</dbReference>
<dbReference type="PANTHER" id="PTHR11758">
    <property type="entry name" value="40S RIBOSOMAL PROTEIN S15A"/>
    <property type="match status" value="1"/>
</dbReference>
<accession>L7K077</accession>
<dbReference type="OrthoDB" id="10250260at2759"/>
<keyword evidence="5" id="KW-1185">Reference proteome</keyword>
<dbReference type="InParanoid" id="L7K077"/>
<evidence type="ECO:0000313" key="4">
    <source>
        <dbReference type="EMBL" id="ELQ76761.1"/>
    </source>
</evidence>
<sequence>MSDKLAQACTTINNANQNQARQVIIRNINSVVRNFLNIMQAYGYLDEITYINDHRVGKAVVSLNGRLNKCGAVCPRYDVQIGEIERYRQSILPARQFGHLIVSTSKGILDHRECIVKGTGGKVLGFFY</sequence>
<dbReference type="OMA" id="LPAKNFG"/>
<dbReference type="GO" id="GO:0006412">
    <property type="term" value="P:translation"/>
    <property type="evidence" value="ECO:0007669"/>
    <property type="project" value="InterPro"/>
</dbReference>
<comment type="similarity">
    <text evidence="1">Belongs to the universal ribosomal protein uS8 family.</text>
</comment>
<dbReference type="FunCoup" id="L7K077">
    <property type="interactions" value="164"/>
</dbReference>
<proteinExistence type="inferred from homology"/>
<protein>
    <submittedName>
        <fullName evidence="4">40S ribosomal protein S15/S22</fullName>
    </submittedName>
</protein>
<evidence type="ECO:0000313" key="5">
    <source>
        <dbReference type="Proteomes" id="UP000011185"/>
    </source>
</evidence>
<keyword evidence="3" id="KW-0687">Ribonucleoprotein</keyword>
<evidence type="ECO:0000256" key="2">
    <source>
        <dbReference type="ARBA" id="ARBA00022980"/>
    </source>
</evidence>
<dbReference type="InterPro" id="IPR035987">
    <property type="entry name" value="Ribosomal_uS8_sf"/>
</dbReference>
<gene>
    <name evidence="4" type="ORF">THOM_0240</name>
</gene>
<reference evidence="4 5" key="1">
    <citation type="journal article" date="2012" name="PLoS Pathog.">
        <title>The genome of the obligate intracellular parasite Trachipleistophora hominis: new insights into microsporidian genome dynamics and reductive evolution.</title>
        <authorList>
            <person name="Heinz E."/>
            <person name="Williams T.A."/>
            <person name="Nakjang S."/>
            <person name="Noel C.J."/>
            <person name="Swan D.C."/>
            <person name="Goldberg A.V."/>
            <person name="Harris S.R."/>
            <person name="Weinmaier T."/>
            <person name="Markert S."/>
            <person name="Becher D."/>
            <person name="Bernhardt J."/>
            <person name="Dagan T."/>
            <person name="Hacker C."/>
            <person name="Lucocq J.M."/>
            <person name="Schweder T."/>
            <person name="Rattei T."/>
            <person name="Hall N."/>
            <person name="Hirt R.P."/>
            <person name="Embley T.M."/>
        </authorList>
    </citation>
    <scope>NUCLEOTIDE SEQUENCE [LARGE SCALE GENOMIC DNA]</scope>
</reference>
<name>L7K077_TRAHO</name>
<dbReference type="GO" id="GO:0003735">
    <property type="term" value="F:structural constituent of ribosome"/>
    <property type="evidence" value="ECO:0007669"/>
    <property type="project" value="InterPro"/>
</dbReference>
<dbReference type="GO" id="GO:0005840">
    <property type="term" value="C:ribosome"/>
    <property type="evidence" value="ECO:0007669"/>
    <property type="project" value="UniProtKB-KW"/>
</dbReference>
<dbReference type="Gene3D" id="3.30.1370.30">
    <property type="match status" value="1"/>
</dbReference>
<dbReference type="InterPro" id="IPR000630">
    <property type="entry name" value="Ribosomal_uS8"/>
</dbReference>
<evidence type="ECO:0000256" key="3">
    <source>
        <dbReference type="ARBA" id="ARBA00023274"/>
    </source>
</evidence>
<dbReference type="STRING" id="72359.L7K077"/>
<dbReference type="EMBL" id="JH993816">
    <property type="protein sequence ID" value="ELQ76761.1"/>
    <property type="molecule type" value="Genomic_DNA"/>
</dbReference>
<dbReference type="AlphaFoldDB" id="L7K077"/>
<organism evidence="4 5">
    <name type="scientific">Trachipleistophora hominis</name>
    <name type="common">Microsporidian parasite</name>
    <dbReference type="NCBI Taxonomy" id="72359"/>
    <lineage>
        <taxon>Eukaryota</taxon>
        <taxon>Fungi</taxon>
        <taxon>Fungi incertae sedis</taxon>
        <taxon>Microsporidia</taxon>
        <taxon>Pleistophoridae</taxon>
        <taxon>Trachipleistophora</taxon>
    </lineage>
</organism>
<dbReference type="FunFam" id="3.30.1490.10:FF:000002">
    <property type="entry name" value="40S ribosomal protein S15a"/>
    <property type="match status" value="1"/>
</dbReference>